<evidence type="ECO:0000313" key="3">
    <source>
        <dbReference type="EMBL" id="MBV6341220.1"/>
    </source>
</evidence>
<feature type="signal peptide" evidence="2">
    <location>
        <begin position="1"/>
        <end position="25"/>
    </location>
</feature>
<dbReference type="EMBL" id="JABXWD010000083">
    <property type="protein sequence ID" value="MBV6341220.1"/>
    <property type="molecule type" value="Genomic_DNA"/>
</dbReference>
<feature type="transmembrane region" description="Helical" evidence="1">
    <location>
        <begin position="321"/>
        <end position="340"/>
    </location>
</feature>
<keyword evidence="1" id="KW-1133">Transmembrane helix</keyword>
<keyword evidence="2" id="KW-0732">Signal</keyword>
<feature type="chain" id="PRO_5045206636" evidence="2">
    <location>
        <begin position="26"/>
        <end position="345"/>
    </location>
</feature>
<reference evidence="3 4" key="1">
    <citation type="journal article" date="2020" name="J Geophys Res Biogeosci">
        <title>Magnetotaxis as an Adaptation to Enable Bacterial Shuttling of Microbial Sulfur and Sulfur Cycling Across Aquatic Oxic#Anoxic Interfaces.</title>
        <authorList>
            <person name="Li J."/>
            <person name="Liu P."/>
            <person name="Wang J."/>
            <person name="Roberts A.P."/>
            <person name="Pan Y."/>
        </authorList>
    </citation>
    <scope>NUCLEOTIDE SEQUENCE [LARGE SCALE GENOMIC DNA]</scope>
    <source>
        <strain evidence="3 4">MYR-1_YQ</strain>
    </source>
</reference>
<dbReference type="Proteomes" id="UP001196980">
    <property type="component" value="Unassembled WGS sequence"/>
</dbReference>
<keyword evidence="4" id="KW-1185">Reference proteome</keyword>
<evidence type="ECO:0000256" key="1">
    <source>
        <dbReference type="SAM" id="Phobius"/>
    </source>
</evidence>
<keyword evidence="1" id="KW-0472">Membrane</keyword>
<dbReference type="RefSeq" id="WP_218251849.1">
    <property type="nucleotide sequence ID" value="NZ_JABXWD010000083.1"/>
</dbReference>
<comment type="caution">
    <text evidence="3">The sequence shown here is derived from an EMBL/GenBank/DDBJ whole genome shotgun (WGS) entry which is preliminary data.</text>
</comment>
<accession>A0ABS6RX68</accession>
<keyword evidence="1" id="KW-0812">Transmembrane</keyword>
<feature type="transmembrane region" description="Helical" evidence="1">
    <location>
        <begin position="273"/>
        <end position="292"/>
    </location>
</feature>
<evidence type="ECO:0000313" key="4">
    <source>
        <dbReference type="Proteomes" id="UP001196980"/>
    </source>
</evidence>
<gene>
    <name evidence="3" type="ORF">HWQ67_06440</name>
</gene>
<proteinExistence type="predicted"/>
<evidence type="ECO:0000256" key="2">
    <source>
        <dbReference type="SAM" id="SignalP"/>
    </source>
</evidence>
<name>A0ABS6RX68_9BACT</name>
<sequence>MTKLLRLLAVLGVLGLALAPLVAHADLTPPDTTELEDARIWKHMLEPDDVLMVVRYNAHYGNMTDQPYQPITDTFYFTYGNSTGTILGNETAYPFFNLGYVKGLVAFYWDADDPLKPAWGDLGNVTMQGTALYGGSPPSDVLTLTADDWNSATQPSSLREDLRQWLLNALIFLELDWNNWAVDQGYTDRQVTLTVVGDGYGYASPQGEAYLGLTIDGITDMVPLLFLTQTGQPTHTDEEWTLAQQNIFEQLHAGDVVGNATETLGTLMGGISGIWAVTMVVMAGCLGIIIVCTAFWGRLNNGLLIAYTVILIATPEGLFQMGLMALFAMIAVLYLADIFLSKRQA</sequence>
<organism evidence="3 4">
    <name type="scientific">Candidatus Magnetobacterium casense</name>
    <dbReference type="NCBI Taxonomy" id="1455061"/>
    <lineage>
        <taxon>Bacteria</taxon>
        <taxon>Pseudomonadati</taxon>
        <taxon>Nitrospirota</taxon>
        <taxon>Thermodesulfovibrionia</taxon>
        <taxon>Thermodesulfovibrionales</taxon>
        <taxon>Candidatus Magnetobacteriaceae</taxon>
        <taxon>Candidatus Magnetobacterium</taxon>
    </lineage>
</organism>
<protein>
    <submittedName>
        <fullName evidence="3">Uncharacterized protein</fullName>
    </submittedName>
</protein>